<evidence type="ECO:0000256" key="3">
    <source>
        <dbReference type="ARBA" id="ARBA00022679"/>
    </source>
</evidence>
<reference evidence="10 11" key="1">
    <citation type="journal article" date="2012" name="Environ. Microbiol.">
        <title>Complete genome of Candidatus Chloracidobacterium thermophilum, a chlorophyll-based photoheterotroph belonging to the phylum Acidobacteria.</title>
        <authorList>
            <person name="Garcia Costas A.M."/>
            <person name="Liu Z."/>
            <person name="Tomsho L.P."/>
            <person name="Schuster S.C."/>
            <person name="Ward D.M."/>
            <person name="Bryant D.A."/>
        </authorList>
    </citation>
    <scope>NUCLEOTIDE SEQUENCE [LARGE SCALE GENOMIC DNA]</scope>
    <source>
        <strain evidence="10 11">B</strain>
    </source>
</reference>
<organism evidence="10 11">
    <name type="scientific">Chloracidobacterium thermophilum (strain B)</name>
    <dbReference type="NCBI Taxonomy" id="981222"/>
    <lineage>
        <taxon>Bacteria</taxon>
        <taxon>Pseudomonadati</taxon>
        <taxon>Acidobacteriota</taxon>
        <taxon>Terriglobia</taxon>
        <taxon>Terriglobales</taxon>
        <taxon>Acidobacteriaceae</taxon>
        <taxon>Chloracidobacterium</taxon>
    </lineage>
</organism>
<dbReference type="FunFam" id="3.40.47.10:FF:000010">
    <property type="entry name" value="Acetyl-CoA acetyltransferase (Thiolase)"/>
    <property type="match status" value="1"/>
</dbReference>
<gene>
    <name evidence="10" type="ordered locus">Cabther_A1476</name>
</gene>
<comment type="similarity">
    <text evidence="2 7">Belongs to the thiolase-like superfamily. Thiolase family.</text>
</comment>
<dbReference type="PROSITE" id="PS00737">
    <property type="entry name" value="THIOLASE_2"/>
    <property type="match status" value="1"/>
</dbReference>
<dbReference type="Pfam" id="PF02803">
    <property type="entry name" value="Thiolase_C"/>
    <property type="match status" value="1"/>
</dbReference>
<evidence type="ECO:0000313" key="11">
    <source>
        <dbReference type="Proteomes" id="UP000006791"/>
    </source>
</evidence>
<feature type="active site" description="Acyl-thioester intermediate" evidence="6">
    <location>
        <position position="91"/>
    </location>
</feature>
<dbReference type="SUPFAM" id="SSF53901">
    <property type="entry name" value="Thiolase-like"/>
    <property type="match status" value="2"/>
</dbReference>
<dbReference type="AlphaFoldDB" id="G2LHG3"/>
<dbReference type="Proteomes" id="UP000006791">
    <property type="component" value="Chromosome 1"/>
</dbReference>
<evidence type="ECO:0000256" key="7">
    <source>
        <dbReference type="RuleBase" id="RU003557"/>
    </source>
</evidence>
<dbReference type="EMBL" id="CP002514">
    <property type="protein sequence ID" value="AEP12226.1"/>
    <property type="molecule type" value="Genomic_DNA"/>
</dbReference>
<keyword evidence="11" id="KW-1185">Reference proteome</keyword>
<comment type="pathway">
    <text evidence="1">Lipid metabolism.</text>
</comment>
<evidence type="ECO:0000256" key="5">
    <source>
        <dbReference type="ARBA" id="ARBA00024073"/>
    </source>
</evidence>
<dbReference type="GO" id="GO:0005737">
    <property type="term" value="C:cytoplasm"/>
    <property type="evidence" value="ECO:0007669"/>
    <property type="project" value="UniProtKB-ARBA"/>
</dbReference>
<dbReference type="PROSITE" id="PS00099">
    <property type="entry name" value="THIOLASE_3"/>
    <property type="match status" value="1"/>
</dbReference>
<evidence type="ECO:0000313" key="10">
    <source>
        <dbReference type="EMBL" id="AEP12226.1"/>
    </source>
</evidence>
<dbReference type="CDD" id="cd00751">
    <property type="entry name" value="thiolase"/>
    <property type="match status" value="1"/>
</dbReference>
<proteinExistence type="inferred from homology"/>
<dbReference type="GO" id="GO:0003988">
    <property type="term" value="F:acetyl-CoA C-acyltransferase activity"/>
    <property type="evidence" value="ECO:0007669"/>
    <property type="project" value="UniProtKB-EC"/>
</dbReference>
<dbReference type="KEGG" id="ctm:Cabther_A1476"/>
<dbReference type="GO" id="GO:0006635">
    <property type="term" value="P:fatty acid beta-oxidation"/>
    <property type="evidence" value="ECO:0007669"/>
    <property type="project" value="TreeGrafter"/>
</dbReference>
<dbReference type="InterPro" id="IPR020610">
    <property type="entry name" value="Thiolase_AS"/>
</dbReference>
<feature type="domain" description="Thiolase C-terminal" evidence="9">
    <location>
        <begin position="269"/>
        <end position="390"/>
    </location>
</feature>
<keyword evidence="4 7" id="KW-0012">Acyltransferase</keyword>
<dbReference type="InterPro" id="IPR016039">
    <property type="entry name" value="Thiolase-like"/>
</dbReference>
<protein>
    <recommendedName>
        <fullName evidence="5">acetyl-CoA C-acyltransferase</fullName>
        <ecNumber evidence="5">2.3.1.16</ecNumber>
    </recommendedName>
</protein>
<dbReference type="OrthoDB" id="9764892at2"/>
<dbReference type="InterPro" id="IPR002155">
    <property type="entry name" value="Thiolase"/>
</dbReference>
<dbReference type="GO" id="GO:0010124">
    <property type="term" value="P:phenylacetate catabolic process"/>
    <property type="evidence" value="ECO:0007669"/>
    <property type="project" value="TreeGrafter"/>
</dbReference>
<dbReference type="STRING" id="981222.Cabther_A1476"/>
<evidence type="ECO:0000256" key="2">
    <source>
        <dbReference type="ARBA" id="ARBA00010982"/>
    </source>
</evidence>
<dbReference type="RefSeq" id="WP_014099963.1">
    <property type="nucleotide sequence ID" value="NC_016024.1"/>
</dbReference>
<dbReference type="PANTHER" id="PTHR43853:SF21">
    <property type="entry name" value="STEROID 3-KETOACYL-COA THIOLASE"/>
    <property type="match status" value="1"/>
</dbReference>
<sequence>MKEAVIVSAVRTAVGKAKKGALAHVRPDDFGAVAIRAAVERASPLDPAAIDDVFFGCAMPEAEQGMNVARIAALRAGLPVSVSAVTVNRFCASGLQTIAFAADRIRAGGAEVIVAGGTESMSLVPMTGNKLSPNPTLVDTYPDVYLSMGLTAEMVARKYDISREEADAFAYRSHQRALAAQQAGKFQPEIAPVTVIRKDRDARGKTITTERVFDVDEGPRPDTTLEALAKLKPAFHVAGQVTAGNASQTSDGAAAVVVMSETKAQELGLKPLARFVAFATGGVAPEIMGIGPVEAIPKALKQAGLTLDAIKLIELNEAFAAQSLAVMKVLELDPERVNINGGAIALGHPLGCTGAKLTTSLIYELRRQGGGYGMVTMCVGGGMGAAGIFEVFAEAA</sequence>
<dbReference type="Pfam" id="PF00108">
    <property type="entry name" value="Thiolase_N"/>
    <property type="match status" value="1"/>
</dbReference>
<name>G2LHG3_CHLTF</name>
<dbReference type="InterPro" id="IPR020617">
    <property type="entry name" value="Thiolase_C"/>
</dbReference>
<feature type="active site" description="Proton acceptor" evidence="6">
    <location>
        <position position="378"/>
    </location>
</feature>
<evidence type="ECO:0000256" key="1">
    <source>
        <dbReference type="ARBA" id="ARBA00005189"/>
    </source>
</evidence>
<dbReference type="PANTHER" id="PTHR43853">
    <property type="entry name" value="3-KETOACYL-COA THIOLASE, PEROXISOMAL"/>
    <property type="match status" value="1"/>
</dbReference>
<evidence type="ECO:0000256" key="4">
    <source>
        <dbReference type="ARBA" id="ARBA00023315"/>
    </source>
</evidence>
<feature type="domain" description="Thiolase N-terminal" evidence="8">
    <location>
        <begin position="5"/>
        <end position="261"/>
    </location>
</feature>
<dbReference type="InterPro" id="IPR020615">
    <property type="entry name" value="Thiolase_acyl_enz_int_AS"/>
</dbReference>
<dbReference type="InterPro" id="IPR020613">
    <property type="entry name" value="Thiolase_CS"/>
</dbReference>
<feature type="active site" description="Proton acceptor" evidence="6">
    <location>
        <position position="348"/>
    </location>
</feature>
<dbReference type="NCBIfam" id="TIGR01930">
    <property type="entry name" value="AcCoA-C-Actrans"/>
    <property type="match status" value="1"/>
</dbReference>
<accession>G2LHG3</accession>
<dbReference type="PROSITE" id="PS00098">
    <property type="entry name" value="THIOLASE_1"/>
    <property type="match status" value="1"/>
</dbReference>
<evidence type="ECO:0000256" key="6">
    <source>
        <dbReference type="PIRSR" id="PIRSR000429-1"/>
    </source>
</evidence>
<dbReference type="HOGENOM" id="CLU_031026_0_0_0"/>
<dbReference type="InterPro" id="IPR020616">
    <property type="entry name" value="Thiolase_N"/>
</dbReference>
<evidence type="ECO:0000259" key="8">
    <source>
        <dbReference type="Pfam" id="PF00108"/>
    </source>
</evidence>
<dbReference type="Gene3D" id="3.40.47.10">
    <property type="match status" value="1"/>
</dbReference>
<dbReference type="EC" id="2.3.1.16" evidence="5"/>
<dbReference type="InterPro" id="IPR050215">
    <property type="entry name" value="Thiolase-like_sf_Thiolase"/>
</dbReference>
<keyword evidence="3 7" id="KW-0808">Transferase</keyword>
<evidence type="ECO:0000259" key="9">
    <source>
        <dbReference type="Pfam" id="PF02803"/>
    </source>
</evidence>
<dbReference type="PIRSF" id="PIRSF000429">
    <property type="entry name" value="Ac-CoA_Ac_transf"/>
    <property type="match status" value="1"/>
</dbReference>